<dbReference type="EMBL" id="CP028519">
    <property type="protein sequence ID" value="AVY93698.1"/>
    <property type="molecule type" value="Genomic_DNA"/>
</dbReference>
<dbReference type="Gene3D" id="3.10.25.10">
    <property type="entry name" value="Formyl transferase, C-terminal domain"/>
    <property type="match status" value="1"/>
</dbReference>
<dbReference type="Pfam" id="PF02911">
    <property type="entry name" value="Formyl_trans_C"/>
    <property type="match status" value="1"/>
</dbReference>
<evidence type="ECO:0000259" key="10">
    <source>
        <dbReference type="Pfam" id="PF02911"/>
    </source>
</evidence>
<dbReference type="InterPro" id="IPR036477">
    <property type="entry name" value="Formyl_transf_N_sf"/>
</dbReference>
<evidence type="ECO:0000256" key="3">
    <source>
        <dbReference type="ARBA" id="ARBA00012261"/>
    </source>
</evidence>
<evidence type="ECO:0000259" key="9">
    <source>
        <dbReference type="Pfam" id="PF00551"/>
    </source>
</evidence>
<evidence type="ECO:0000256" key="2">
    <source>
        <dbReference type="ARBA" id="ARBA00010699"/>
    </source>
</evidence>
<keyword evidence="12" id="KW-1185">Reference proteome</keyword>
<keyword evidence="6 8" id="KW-0648">Protein biosynthesis</keyword>
<dbReference type="PANTHER" id="PTHR11138">
    <property type="entry name" value="METHIONYL-TRNA FORMYLTRANSFERASE"/>
    <property type="match status" value="1"/>
</dbReference>
<comment type="catalytic activity">
    <reaction evidence="7 8">
        <text>L-methionyl-tRNA(fMet) + (6R)-10-formyltetrahydrofolate = N-formyl-L-methionyl-tRNA(fMet) + (6S)-5,6,7,8-tetrahydrofolate + H(+)</text>
        <dbReference type="Rhea" id="RHEA:24380"/>
        <dbReference type="Rhea" id="RHEA-COMP:9952"/>
        <dbReference type="Rhea" id="RHEA-COMP:9953"/>
        <dbReference type="ChEBI" id="CHEBI:15378"/>
        <dbReference type="ChEBI" id="CHEBI:57453"/>
        <dbReference type="ChEBI" id="CHEBI:78530"/>
        <dbReference type="ChEBI" id="CHEBI:78844"/>
        <dbReference type="ChEBI" id="CHEBI:195366"/>
        <dbReference type="EC" id="2.1.2.9"/>
    </reaction>
</comment>
<dbReference type="Proteomes" id="UP000244173">
    <property type="component" value="Chromosome"/>
</dbReference>
<proteinExistence type="inferred from homology"/>
<dbReference type="InterPro" id="IPR002376">
    <property type="entry name" value="Formyl_transf_N"/>
</dbReference>
<dbReference type="InterPro" id="IPR011034">
    <property type="entry name" value="Formyl_transferase-like_C_sf"/>
</dbReference>
<dbReference type="NCBIfam" id="TIGR00460">
    <property type="entry name" value="fmt"/>
    <property type="match status" value="1"/>
</dbReference>
<dbReference type="CDD" id="cd08704">
    <property type="entry name" value="Met_tRNA_FMT_C"/>
    <property type="match status" value="1"/>
</dbReference>
<dbReference type="InterPro" id="IPR044135">
    <property type="entry name" value="Met-tRNA-FMT_C"/>
</dbReference>
<dbReference type="OrthoDB" id="9802815at2"/>
<comment type="function">
    <text evidence="1 8">Attaches a formyl group to the free amino group of methionyl-tRNA(fMet). The formyl group appears to play a dual role in the initiator identity of N-formylmethionyl-tRNA by promoting its recognition by IF2 and preventing the misappropriation of this tRNA by the elongation apparatus.</text>
</comment>
<sequence length="309" mass="31728">MKLIFAGTPDFAAAALSALHAAGHDIALVLTQPDRPAGRGMKLKPSAVKARALELGLPVSQPQTLRDAGARQALHDIGADVMVVAAYGLILPQAVLDIPPLGCLNIHASILPRWRGAAPIQRALLAGDAESGVTIMQMEAGLDTGPMRHVVRTPISATDTAASLHDRLMALGAAAIVEVLADPAAFPPCTQPEAGVTYAAKLDKEEARLDWTRPVAELDRAVRGYCPVPGAWTTLGGDLLKVWGASPADGRGAPGTVLEAGHDGLLVACGDGALRLSEVQPAGGRRLAASAFAAGRHGLVGQLLGTDPA</sequence>
<dbReference type="RefSeq" id="WP_028498665.1">
    <property type="nucleotide sequence ID" value="NZ_CP028519.1"/>
</dbReference>
<feature type="binding site" evidence="8">
    <location>
        <begin position="109"/>
        <end position="112"/>
    </location>
    <ligand>
        <name>(6S)-5,6,7,8-tetrahydrofolate</name>
        <dbReference type="ChEBI" id="CHEBI:57453"/>
    </ligand>
</feature>
<accession>A0A2S0P8K0</accession>
<feature type="domain" description="Formyl transferase N-terminal" evidence="9">
    <location>
        <begin position="1"/>
        <end position="180"/>
    </location>
</feature>
<dbReference type="Pfam" id="PF00551">
    <property type="entry name" value="Formyl_trans_N"/>
    <property type="match status" value="1"/>
</dbReference>
<evidence type="ECO:0000256" key="8">
    <source>
        <dbReference type="HAMAP-Rule" id="MF_00182"/>
    </source>
</evidence>
<evidence type="ECO:0000256" key="7">
    <source>
        <dbReference type="ARBA" id="ARBA00048558"/>
    </source>
</evidence>
<feature type="domain" description="Formyl transferase C-terminal" evidence="10">
    <location>
        <begin position="201"/>
        <end position="296"/>
    </location>
</feature>
<dbReference type="CDD" id="cd08646">
    <property type="entry name" value="FMT_core_Met-tRNA-FMT_N"/>
    <property type="match status" value="1"/>
</dbReference>
<organism evidence="11 12">
    <name type="scientific">Microvirgula aerodenitrificans</name>
    <dbReference type="NCBI Taxonomy" id="57480"/>
    <lineage>
        <taxon>Bacteria</taxon>
        <taxon>Pseudomonadati</taxon>
        <taxon>Pseudomonadota</taxon>
        <taxon>Betaproteobacteria</taxon>
        <taxon>Neisseriales</taxon>
        <taxon>Aquaspirillaceae</taxon>
        <taxon>Microvirgula</taxon>
    </lineage>
</organism>
<dbReference type="Gene3D" id="3.40.50.170">
    <property type="entry name" value="Formyl transferase, N-terminal domain"/>
    <property type="match status" value="1"/>
</dbReference>
<dbReference type="SUPFAM" id="SSF50486">
    <property type="entry name" value="FMT C-terminal domain-like"/>
    <property type="match status" value="1"/>
</dbReference>
<dbReference type="FunFam" id="3.40.50.12230:FF:000001">
    <property type="entry name" value="Methionyl-tRNA formyltransferase"/>
    <property type="match status" value="1"/>
</dbReference>
<dbReference type="SUPFAM" id="SSF53328">
    <property type="entry name" value="Formyltransferase"/>
    <property type="match status" value="1"/>
</dbReference>
<dbReference type="STRING" id="1122240.GCA_000620105_01303"/>
<dbReference type="KEGG" id="maer:DAI18_06290"/>
<reference evidence="11 12" key="1">
    <citation type="submission" date="2018-04" db="EMBL/GenBank/DDBJ databases">
        <title>Denitrifier Microvirgula.</title>
        <authorList>
            <person name="Anderson E."/>
            <person name="Jang J."/>
            <person name="Ishii S."/>
        </authorList>
    </citation>
    <scope>NUCLEOTIDE SEQUENCE [LARGE SCALE GENOMIC DNA]</scope>
    <source>
        <strain evidence="11 12">BE2.4</strain>
    </source>
</reference>
<name>A0A2S0P8K0_9NEIS</name>
<dbReference type="PANTHER" id="PTHR11138:SF5">
    <property type="entry name" value="METHIONYL-TRNA FORMYLTRANSFERASE, MITOCHONDRIAL"/>
    <property type="match status" value="1"/>
</dbReference>
<dbReference type="InterPro" id="IPR037022">
    <property type="entry name" value="Formyl_trans_C_sf"/>
</dbReference>
<dbReference type="InterPro" id="IPR005793">
    <property type="entry name" value="Formyl_trans_C"/>
</dbReference>
<comment type="similarity">
    <text evidence="2 8">Belongs to the Fmt family.</text>
</comment>
<keyword evidence="5 8" id="KW-0808">Transferase</keyword>
<dbReference type="EC" id="2.1.2.9" evidence="3 8"/>
<gene>
    <name evidence="8" type="primary">fmt</name>
    <name evidence="11" type="ORF">DAI18_06290</name>
</gene>
<evidence type="ECO:0000313" key="12">
    <source>
        <dbReference type="Proteomes" id="UP000244173"/>
    </source>
</evidence>
<dbReference type="AlphaFoldDB" id="A0A2S0P8K0"/>
<dbReference type="GO" id="GO:0005829">
    <property type="term" value="C:cytosol"/>
    <property type="evidence" value="ECO:0007669"/>
    <property type="project" value="TreeGrafter"/>
</dbReference>
<dbReference type="InterPro" id="IPR041711">
    <property type="entry name" value="Met-tRNA-FMT_N"/>
</dbReference>
<dbReference type="GO" id="GO:0004479">
    <property type="term" value="F:methionyl-tRNA formyltransferase activity"/>
    <property type="evidence" value="ECO:0007669"/>
    <property type="project" value="UniProtKB-UniRule"/>
</dbReference>
<evidence type="ECO:0000256" key="5">
    <source>
        <dbReference type="ARBA" id="ARBA00022679"/>
    </source>
</evidence>
<evidence type="ECO:0000256" key="4">
    <source>
        <dbReference type="ARBA" id="ARBA00016014"/>
    </source>
</evidence>
<evidence type="ECO:0000313" key="11">
    <source>
        <dbReference type="EMBL" id="AVY93698.1"/>
    </source>
</evidence>
<evidence type="ECO:0000256" key="1">
    <source>
        <dbReference type="ARBA" id="ARBA00002606"/>
    </source>
</evidence>
<evidence type="ECO:0000256" key="6">
    <source>
        <dbReference type="ARBA" id="ARBA00022917"/>
    </source>
</evidence>
<dbReference type="HAMAP" id="MF_00182">
    <property type="entry name" value="Formyl_trans"/>
    <property type="match status" value="1"/>
</dbReference>
<dbReference type="InterPro" id="IPR005794">
    <property type="entry name" value="Fmt"/>
</dbReference>
<protein>
    <recommendedName>
        <fullName evidence="4 8">Methionyl-tRNA formyltransferase</fullName>
        <ecNumber evidence="3 8">2.1.2.9</ecNumber>
    </recommendedName>
</protein>